<dbReference type="PROSITE" id="PS51257">
    <property type="entry name" value="PROKAR_LIPOPROTEIN"/>
    <property type="match status" value="1"/>
</dbReference>
<dbReference type="AlphaFoldDB" id="A0A6G6W9N5"/>
<protein>
    <submittedName>
        <fullName evidence="1">Uncharacterized protein</fullName>
    </submittedName>
</protein>
<proteinExistence type="predicted"/>
<dbReference type="KEGG" id="nano:G5V58_02610"/>
<reference evidence="1 2" key="1">
    <citation type="submission" date="2020-02" db="EMBL/GenBank/DDBJ databases">
        <title>Full genome sequence of Nocardioides sp. R-3366.</title>
        <authorList>
            <person name="Im W.-T."/>
        </authorList>
    </citation>
    <scope>NUCLEOTIDE SEQUENCE [LARGE SCALE GENOMIC DNA]</scope>
    <source>
        <strain evidence="1 2">R-3366</strain>
    </source>
</reference>
<keyword evidence="2" id="KW-1185">Reference proteome</keyword>
<dbReference type="EMBL" id="CP049257">
    <property type="protein sequence ID" value="QIG41815.1"/>
    <property type="molecule type" value="Genomic_DNA"/>
</dbReference>
<dbReference type="RefSeq" id="WP_165228501.1">
    <property type="nucleotide sequence ID" value="NZ_CP049257.1"/>
</dbReference>
<accession>A0A6G6W9N5</accession>
<name>A0A6G6W9N5_9ACTN</name>
<evidence type="ECO:0000313" key="2">
    <source>
        <dbReference type="Proteomes" id="UP000502996"/>
    </source>
</evidence>
<dbReference type="Proteomes" id="UP000502996">
    <property type="component" value="Chromosome"/>
</dbReference>
<organism evidence="1 2">
    <name type="scientific">Nocardioides anomalus</name>
    <dbReference type="NCBI Taxonomy" id="2712223"/>
    <lineage>
        <taxon>Bacteria</taxon>
        <taxon>Bacillati</taxon>
        <taxon>Actinomycetota</taxon>
        <taxon>Actinomycetes</taxon>
        <taxon>Propionibacteriales</taxon>
        <taxon>Nocardioidaceae</taxon>
        <taxon>Nocardioides</taxon>
    </lineage>
</organism>
<sequence length="301" mass="31349">MRLVVALGVLLLLGSVSGCRYGAPPGLPYAEGPVHVVPDGNRSRLVDDRTYRRDGGITGVAPYRGGHLVADGRTFEGTVGLASVVDGRRTALGPCATGVGALSPDRRLVAWVTTGCPEADLRAESVVHIDPTGTGGGGWTRNLGPSYLFYAVGFLGDDVVLTGLAGPVVVVPESGPVRTLPRLRHAVDVHGSLVAGRHGVLDATTGLVLWSDPRAEVTSFSPDGRLVVTDGALRAARTGALVASLPRGLTQVAWEDARHLVAVAARGRWSALLRIGLDGRGALLAAPVRRSPAWWVLEAQP</sequence>
<evidence type="ECO:0000313" key="1">
    <source>
        <dbReference type="EMBL" id="QIG41815.1"/>
    </source>
</evidence>
<gene>
    <name evidence="1" type="ORF">G5V58_02610</name>
</gene>